<sequence length="958" mass="106094">MRLLDTSKIQVVEFHGDDVPPYAILSHCWADGEVLLADLQLPAAMGCDWDLVPALKKDNGRFKKLLGARRRHDNTTPPALQLLQNKAGAESASLLSSITGIPRPVLTQDQSLIHISVASRMCWAANRSTTRVEDIAYSLLGLFDVNMPLMYGEGENAFIRLQEAILVKHDDQSLFAWRDTDWVVAQDVEYDNPIDRRLSGLLADRPARFGLMGNLETTLKLAFAGSPSAVTSKGLQVDFFLHACTARMKVLTRGADFYAVLSCEELNERTGKRRAPIIYLKRLWGTGDQFARIRVDLLETVDSDTPELRQGLYQSIFVKQTPESDLFLVTIMAGAESPDHALPPNIAMQGDIQPVQVLSAGSDEWWEPGRFHIEISDFQLGQPAAIFKIMVANIIVDVAVGLQIINQRFIRSWCQILDWPNRADNSSPAHVFRIVEEQSMLASVQLREVSVEKDRRTGALVCAAVTEHSRGRALDIFLHIGVDNWESPIRPPEYHYRGNLSPHSDLEVVSAHQVDAIVAQRPPPSRVPSRAQPHRNQLDIENLLADFGVADSVEHCRESLPTLEPSAQAMIDVITARDITKTLAHFRGSRQVDSDPDPVLHFCPIHWAVLEGNIPFLRLLLLYGANPLGPSITRLTTLHLVAATGNSDVLKVLQPILHRMFRSDDSEREGRADNHLEPTSDLRDYPLHFAAAYATDPGFWIPPNRRILHPHVGHYTEGGSVAQNSLGETPLHRAAAMGNMTSVSHLLQQAARKSQEWSLPEEKGLLNHPDNVGRTPLWHAACAAESFPVVEELLQQGASCSLADEDGLTPVHVACRFGHWASLEMMVEAGASLDLPAGSLDLLPSHLAAIFGHKSCLAILMSEGAPVTSRPFDDEERVEALHFAVANEHHECARLIWEQYPAPFEGWSLCVVLDEHGGGPVLKPMYIQITGAERWLAKPENPADVAAETDLSRLSLEE</sequence>
<dbReference type="PROSITE" id="PS50088">
    <property type="entry name" value="ANK_REPEAT"/>
    <property type="match status" value="3"/>
</dbReference>
<gene>
    <name evidence="6" type="ORF">B0H63DRAFT_508796</name>
</gene>
<dbReference type="Gene3D" id="1.25.40.20">
    <property type="entry name" value="Ankyrin repeat-containing domain"/>
    <property type="match status" value="2"/>
</dbReference>
<name>A0AAE0U0Y6_9PEZI</name>
<evidence type="ECO:0000313" key="6">
    <source>
        <dbReference type="EMBL" id="KAK3386872.1"/>
    </source>
</evidence>
<protein>
    <recommendedName>
        <fullName evidence="1">protein S-acyltransferase</fullName>
        <ecNumber evidence="1">2.3.1.225</ecNumber>
    </recommendedName>
</protein>
<feature type="repeat" description="ANK" evidence="4">
    <location>
        <begin position="726"/>
        <end position="751"/>
    </location>
</feature>
<dbReference type="InterPro" id="IPR002110">
    <property type="entry name" value="Ankyrin_rpt"/>
</dbReference>
<evidence type="ECO:0000313" key="7">
    <source>
        <dbReference type="Proteomes" id="UP001285441"/>
    </source>
</evidence>
<dbReference type="SMART" id="SM00248">
    <property type="entry name" value="ANK"/>
    <property type="match status" value="7"/>
</dbReference>
<dbReference type="InterPro" id="IPR058525">
    <property type="entry name" value="DUF8212"/>
</dbReference>
<accession>A0AAE0U0Y6</accession>
<keyword evidence="7" id="KW-1185">Reference proteome</keyword>
<dbReference type="PANTHER" id="PTHR24161">
    <property type="entry name" value="ANK_REP_REGION DOMAIN-CONTAINING PROTEIN-RELATED"/>
    <property type="match status" value="1"/>
</dbReference>
<dbReference type="Pfam" id="PF12796">
    <property type="entry name" value="Ank_2"/>
    <property type="match status" value="1"/>
</dbReference>
<comment type="caution">
    <text evidence="6">The sequence shown here is derived from an EMBL/GenBank/DDBJ whole genome shotgun (WGS) entry which is preliminary data.</text>
</comment>
<reference evidence="6" key="2">
    <citation type="submission" date="2023-06" db="EMBL/GenBank/DDBJ databases">
        <authorList>
            <consortium name="Lawrence Berkeley National Laboratory"/>
            <person name="Haridas S."/>
            <person name="Hensen N."/>
            <person name="Bonometti L."/>
            <person name="Westerberg I."/>
            <person name="Brannstrom I.O."/>
            <person name="Guillou S."/>
            <person name="Cros-Aarteil S."/>
            <person name="Calhoun S."/>
            <person name="Kuo A."/>
            <person name="Mondo S."/>
            <person name="Pangilinan J."/>
            <person name="Riley R."/>
            <person name="LaButti K."/>
            <person name="Andreopoulos B."/>
            <person name="Lipzen A."/>
            <person name="Chen C."/>
            <person name="Yanf M."/>
            <person name="Daum C."/>
            <person name="Ng V."/>
            <person name="Clum A."/>
            <person name="Steindorff A."/>
            <person name="Ohm R."/>
            <person name="Martin F."/>
            <person name="Silar P."/>
            <person name="Natvig D."/>
            <person name="Lalanne C."/>
            <person name="Gautier V."/>
            <person name="Ament-velasquez S.L."/>
            <person name="Kruys A."/>
            <person name="Hutchinson M.I."/>
            <person name="Powell A.J."/>
            <person name="Barry K."/>
            <person name="Miller A.N."/>
            <person name="Grigoriev I.V."/>
            <person name="Debuchy R."/>
            <person name="Gladieux P."/>
            <person name="Thoren M.H."/>
            <person name="Johannesson H."/>
        </authorList>
    </citation>
    <scope>NUCLEOTIDE SEQUENCE</scope>
    <source>
        <strain evidence="6">CBS 232.78</strain>
    </source>
</reference>
<evidence type="ECO:0000256" key="1">
    <source>
        <dbReference type="ARBA" id="ARBA00012210"/>
    </source>
</evidence>
<evidence type="ECO:0000256" key="3">
    <source>
        <dbReference type="ARBA" id="ARBA00023043"/>
    </source>
</evidence>
<proteinExistence type="predicted"/>
<dbReference type="PANTHER" id="PTHR24161:SF85">
    <property type="entry name" value="PALMITOYLTRANSFERASE HIP14"/>
    <property type="match status" value="1"/>
</dbReference>
<keyword evidence="2" id="KW-0677">Repeat</keyword>
<dbReference type="GO" id="GO:0019706">
    <property type="term" value="F:protein-cysteine S-palmitoyltransferase activity"/>
    <property type="evidence" value="ECO:0007669"/>
    <property type="project" value="UniProtKB-EC"/>
</dbReference>
<dbReference type="SUPFAM" id="SSF48403">
    <property type="entry name" value="Ankyrin repeat"/>
    <property type="match status" value="1"/>
</dbReference>
<evidence type="ECO:0000256" key="2">
    <source>
        <dbReference type="ARBA" id="ARBA00022737"/>
    </source>
</evidence>
<dbReference type="EMBL" id="JAULSW010000003">
    <property type="protein sequence ID" value="KAK3386872.1"/>
    <property type="molecule type" value="Genomic_DNA"/>
</dbReference>
<evidence type="ECO:0000259" key="5">
    <source>
        <dbReference type="Pfam" id="PF26640"/>
    </source>
</evidence>
<feature type="domain" description="DUF8212" evidence="5">
    <location>
        <begin position="156"/>
        <end position="181"/>
    </location>
</feature>
<reference evidence="6" key="1">
    <citation type="journal article" date="2023" name="Mol. Phylogenet. Evol.">
        <title>Genome-scale phylogeny and comparative genomics of the fungal order Sordariales.</title>
        <authorList>
            <person name="Hensen N."/>
            <person name="Bonometti L."/>
            <person name="Westerberg I."/>
            <person name="Brannstrom I.O."/>
            <person name="Guillou S."/>
            <person name="Cros-Aarteil S."/>
            <person name="Calhoun S."/>
            <person name="Haridas S."/>
            <person name="Kuo A."/>
            <person name="Mondo S."/>
            <person name="Pangilinan J."/>
            <person name="Riley R."/>
            <person name="LaButti K."/>
            <person name="Andreopoulos B."/>
            <person name="Lipzen A."/>
            <person name="Chen C."/>
            <person name="Yan M."/>
            <person name="Daum C."/>
            <person name="Ng V."/>
            <person name="Clum A."/>
            <person name="Steindorff A."/>
            <person name="Ohm R.A."/>
            <person name="Martin F."/>
            <person name="Silar P."/>
            <person name="Natvig D.O."/>
            <person name="Lalanne C."/>
            <person name="Gautier V."/>
            <person name="Ament-Velasquez S.L."/>
            <person name="Kruys A."/>
            <person name="Hutchinson M.I."/>
            <person name="Powell A.J."/>
            <person name="Barry K."/>
            <person name="Miller A.N."/>
            <person name="Grigoriev I.V."/>
            <person name="Debuchy R."/>
            <person name="Gladieux P."/>
            <person name="Hiltunen Thoren M."/>
            <person name="Johannesson H."/>
        </authorList>
    </citation>
    <scope>NUCLEOTIDE SEQUENCE</scope>
    <source>
        <strain evidence="6">CBS 232.78</strain>
    </source>
</reference>
<evidence type="ECO:0000256" key="4">
    <source>
        <dbReference type="PROSITE-ProRule" id="PRU00023"/>
    </source>
</evidence>
<keyword evidence="3 4" id="KW-0040">ANK repeat</keyword>
<feature type="repeat" description="ANK" evidence="4">
    <location>
        <begin position="772"/>
        <end position="805"/>
    </location>
</feature>
<organism evidence="6 7">
    <name type="scientific">Podospora didyma</name>
    <dbReference type="NCBI Taxonomy" id="330526"/>
    <lineage>
        <taxon>Eukaryota</taxon>
        <taxon>Fungi</taxon>
        <taxon>Dikarya</taxon>
        <taxon>Ascomycota</taxon>
        <taxon>Pezizomycotina</taxon>
        <taxon>Sordariomycetes</taxon>
        <taxon>Sordariomycetidae</taxon>
        <taxon>Sordariales</taxon>
        <taxon>Podosporaceae</taxon>
        <taxon>Podospora</taxon>
    </lineage>
</organism>
<dbReference type="AlphaFoldDB" id="A0AAE0U0Y6"/>
<dbReference type="InterPro" id="IPR036770">
    <property type="entry name" value="Ankyrin_rpt-contain_sf"/>
</dbReference>
<dbReference type="EC" id="2.3.1.225" evidence="1"/>
<feature type="repeat" description="ANK" evidence="4">
    <location>
        <begin position="806"/>
        <end position="838"/>
    </location>
</feature>
<dbReference type="Pfam" id="PF26640">
    <property type="entry name" value="DUF8212"/>
    <property type="match status" value="1"/>
</dbReference>
<dbReference type="Pfam" id="PF00023">
    <property type="entry name" value="Ank"/>
    <property type="match status" value="1"/>
</dbReference>
<dbReference type="Proteomes" id="UP001285441">
    <property type="component" value="Unassembled WGS sequence"/>
</dbReference>
<dbReference type="PROSITE" id="PS50297">
    <property type="entry name" value="ANK_REP_REGION"/>
    <property type="match status" value="2"/>
</dbReference>